<dbReference type="PROSITE" id="PS51257">
    <property type="entry name" value="PROKAR_LIPOPROTEIN"/>
    <property type="match status" value="1"/>
</dbReference>
<name>A0ABV8NQN9_9SPHI</name>
<dbReference type="RefSeq" id="WP_378962038.1">
    <property type="nucleotide sequence ID" value="NZ_JBHRXC010000016.1"/>
</dbReference>
<accession>A0ABV8NQN9</accession>
<gene>
    <name evidence="1" type="ORF">ACFOUY_15845</name>
</gene>
<evidence type="ECO:0000313" key="1">
    <source>
        <dbReference type="EMBL" id="MFC4198178.1"/>
    </source>
</evidence>
<sequence>MRKNDIGTGIKKYLPLFMGIAFACLLVFFSHSSKARIIAFKSCPKITSFEKDLNKIANITPVNIKGGLFSNPEGRQSKYRKKFQMGGDSYIEFKAAETVVYKLANQFRDPIINYHTPNVITAVVLFMHRLASF</sequence>
<dbReference type="EMBL" id="JBHSBY010000135">
    <property type="protein sequence ID" value="MFC4198178.1"/>
    <property type="molecule type" value="Genomic_DNA"/>
</dbReference>
<dbReference type="Proteomes" id="UP001595792">
    <property type="component" value="Unassembled WGS sequence"/>
</dbReference>
<keyword evidence="2" id="KW-1185">Reference proteome</keyword>
<protein>
    <submittedName>
        <fullName evidence="1">Uncharacterized protein</fullName>
    </submittedName>
</protein>
<organism evidence="1 2">
    <name type="scientific">Pedobacter jamesrossensis</name>
    <dbReference type="NCBI Taxonomy" id="1908238"/>
    <lineage>
        <taxon>Bacteria</taxon>
        <taxon>Pseudomonadati</taxon>
        <taxon>Bacteroidota</taxon>
        <taxon>Sphingobacteriia</taxon>
        <taxon>Sphingobacteriales</taxon>
        <taxon>Sphingobacteriaceae</taxon>
        <taxon>Pedobacter</taxon>
    </lineage>
</organism>
<proteinExistence type="predicted"/>
<evidence type="ECO:0000313" key="2">
    <source>
        <dbReference type="Proteomes" id="UP001595792"/>
    </source>
</evidence>
<reference evidence="2" key="1">
    <citation type="journal article" date="2019" name="Int. J. Syst. Evol. Microbiol.">
        <title>The Global Catalogue of Microorganisms (GCM) 10K type strain sequencing project: providing services to taxonomists for standard genome sequencing and annotation.</title>
        <authorList>
            <consortium name="The Broad Institute Genomics Platform"/>
            <consortium name="The Broad Institute Genome Sequencing Center for Infectious Disease"/>
            <person name="Wu L."/>
            <person name="Ma J."/>
        </authorList>
    </citation>
    <scope>NUCLEOTIDE SEQUENCE [LARGE SCALE GENOMIC DNA]</scope>
    <source>
        <strain evidence="2">CCM 8689</strain>
    </source>
</reference>
<comment type="caution">
    <text evidence="1">The sequence shown here is derived from an EMBL/GenBank/DDBJ whole genome shotgun (WGS) entry which is preliminary data.</text>
</comment>